<dbReference type="GO" id="GO:0031267">
    <property type="term" value="F:small GTPase binding"/>
    <property type="evidence" value="ECO:0007669"/>
    <property type="project" value="TreeGrafter"/>
</dbReference>
<dbReference type="GO" id="GO:0006913">
    <property type="term" value="P:nucleocytoplasmic transport"/>
    <property type="evidence" value="ECO:0007669"/>
    <property type="project" value="TreeGrafter"/>
</dbReference>
<dbReference type="InterPro" id="IPR001611">
    <property type="entry name" value="Leu-rich_rpt"/>
</dbReference>
<dbReference type="PANTHER" id="PTHR24113:SF15">
    <property type="entry name" value="NACHT DOMAIN-CONTAINING PROTEIN"/>
    <property type="match status" value="1"/>
</dbReference>
<dbReference type="SUPFAM" id="SSF52047">
    <property type="entry name" value="RNI-like"/>
    <property type="match status" value="2"/>
</dbReference>
<dbReference type="GO" id="GO:0005829">
    <property type="term" value="C:cytosol"/>
    <property type="evidence" value="ECO:0007669"/>
    <property type="project" value="TreeGrafter"/>
</dbReference>
<dbReference type="GO" id="GO:0048471">
    <property type="term" value="C:perinuclear region of cytoplasm"/>
    <property type="evidence" value="ECO:0007669"/>
    <property type="project" value="TreeGrafter"/>
</dbReference>
<gene>
    <name evidence="1" type="ORF">TPC1_13005</name>
</gene>
<dbReference type="InterPro" id="IPR027038">
    <property type="entry name" value="RanGap"/>
</dbReference>
<evidence type="ECO:0000313" key="1">
    <source>
        <dbReference type="EMBL" id="JAP94366.1"/>
    </source>
</evidence>
<reference evidence="1" key="1">
    <citation type="submission" date="2015-07" db="EMBL/GenBank/DDBJ databases">
        <title>Adaptation to a free-living lifestyle via gene acquisitions in the diplomonad Trepomonas sp. PC1.</title>
        <authorList>
            <person name="Xu F."/>
            <person name="Jerlstrom-Hultqvist J."/>
            <person name="Kolisko M."/>
            <person name="Simpson A.G.B."/>
            <person name="Roger A.J."/>
            <person name="Svard S.G."/>
            <person name="Andersson J.O."/>
        </authorList>
    </citation>
    <scope>NUCLEOTIDE SEQUENCE</scope>
    <source>
        <strain evidence="1">PC1</strain>
    </source>
</reference>
<protein>
    <submittedName>
        <fullName evidence="1">Uncharacterized protein</fullName>
    </submittedName>
</protein>
<dbReference type="AlphaFoldDB" id="A0A146KFX0"/>
<sequence>NSLSSILNNQCQAQRISPLIIINRKSKSDDNFKPSNFLEQLNEKNTDLIMDLNRDILQLTKIRLPGLKNINSQLFTLFCQILQFAGNLQEVHISQSQLSASQYKELFDVLGNNITLLELMSNNISDDITPNLQQLIMQQPHLESLKLSDNKLSPKAAQLITQSIRQAQTKGQRIKTLHLGGNPLGNSGIQQVCKNLAGVASLTSLGLRNCQFDTLKPLKELILHPACELQDLQLRKNNFKDFNDFCGCLVKTKLRVLELHDCGVNSENLMFLGQFLAQNQTLHALNLSQNLFGDFAAEPICLIIKNCRSLTTLSLEQCQLTSKFVLTLLQAFSKQRVSLSGISFAKNSLGDEAMPLLGKAVASGQISSLDLQQNLISAAGMQQFCQQLFSQQVKLRHFDVSGNIIGDSGLSSLCSILQLNKSIQRLFLTDCGISEVGANSLKDCLTQNNTLCQMQYGGQGKSANQIPKQIKIEIDRKLRKNQLQQKNEKIELETQNLQKREFDLAPVLPPMGIEAPPGLFMHERPQSYQILEEFGFNSFDSFGSVQSFQNVEMMREIVSYDNLVQMQKEEKLYEVKQEQKRKMAYRLSEKKQE</sequence>
<dbReference type="SMART" id="SM00368">
    <property type="entry name" value="LRR_RI"/>
    <property type="match status" value="7"/>
</dbReference>
<feature type="non-terminal residue" evidence="1">
    <location>
        <position position="1"/>
    </location>
</feature>
<name>A0A146KFX0_9EUKA</name>
<proteinExistence type="predicted"/>
<dbReference type="InterPro" id="IPR032675">
    <property type="entry name" value="LRR_dom_sf"/>
</dbReference>
<dbReference type="Gene3D" id="3.80.10.10">
    <property type="entry name" value="Ribonuclease Inhibitor"/>
    <property type="match status" value="3"/>
</dbReference>
<dbReference type="GO" id="GO:0005096">
    <property type="term" value="F:GTPase activator activity"/>
    <property type="evidence" value="ECO:0007669"/>
    <property type="project" value="InterPro"/>
</dbReference>
<dbReference type="GO" id="GO:0005634">
    <property type="term" value="C:nucleus"/>
    <property type="evidence" value="ECO:0007669"/>
    <property type="project" value="TreeGrafter"/>
</dbReference>
<dbReference type="Pfam" id="PF13516">
    <property type="entry name" value="LRR_6"/>
    <property type="match status" value="3"/>
</dbReference>
<accession>A0A146KFX0</accession>
<dbReference type="EMBL" id="GDID01002240">
    <property type="protein sequence ID" value="JAP94366.1"/>
    <property type="molecule type" value="Transcribed_RNA"/>
</dbReference>
<dbReference type="PANTHER" id="PTHR24113">
    <property type="entry name" value="RAN GTPASE-ACTIVATING PROTEIN 1"/>
    <property type="match status" value="1"/>
</dbReference>
<organism evidence="1">
    <name type="scientific">Trepomonas sp. PC1</name>
    <dbReference type="NCBI Taxonomy" id="1076344"/>
    <lineage>
        <taxon>Eukaryota</taxon>
        <taxon>Metamonada</taxon>
        <taxon>Diplomonadida</taxon>
        <taxon>Hexamitidae</taxon>
        <taxon>Hexamitinae</taxon>
        <taxon>Trepomonas</taxon>
    </lineage>
</organism>